<evidence type="ECO:0000313" key="1">
    <source>
        <dbReference type="EMBL" id="CAI9963375.1"/>
    </source>
</evidence>
<gene>
    <name evidence="2" type="ORF">HINF_LOCUS21149</name>
    <name evidence="1" type="ORF">HINF_LOCUS51020</name>
</gene>
<evidence type="ECO:0000313" key="2">
    <source>
        <dbReference type="EMBL" id="CAL6008495.1"/>
    </source>
</evidence>
<reference evidence="2 3" key="2">
    <citation type="submission" date="2024-07" db="EMBL/GenBank/DDBJ databases">
        <authorList>
            <person name="Akdeniz Z."/>
        </authorList>
    </citation>
    <scope>NUCLEOTIDE SEQUENCE [LARGE SCALE GENOMIC DNA]</scope>
</reference>
<sequence>MKYQTIDKLIENQPLLKQISSSISLPSISSGILFYQEKLSQRSESPKRNDRLDFNSIRQKILHQKRQVEKYNKKLDILYEQTEIIKRNMTSLRTNQKIISTTLHWM</sequence>
<dbReference type="Proteomes" id="UP001642409">
    <property type="component" value="Unassembled WGS sequence"/>
</dbReference>
<evidence type="ECO:0000313" key="3">
    <source>
        <dbReference type="Proteomes" id="UP001642409"/>
    </source>
</evidence>
<keyword evidence="3" id="KW-1185">Reference proteome</keyword>
<protein>
    <submittedName>
        <fullName evidence="2">Hypothetical_protein</fullName>
    </submittedName>
</protein>
<proteinExistence type="predicted"/>
<comment type="caution">
    <text evidence="1">The sequence shown here is derived from an EMBL/GenBank/DDBJ whole genome shotgun (WGS) entry which is preliminary data.</text>
</comment>
<accession>A0AA86QRQ5</accession>
<dbReference type="AlphaFoldDB" id="A0AA86QRQ5"/>
<organism evidence="1">
    <name type="scientific">Hexamita inflata</name>
    <dbReference type="NCBI Taxonomy" id="28002"/>
    <lineage>
        <taxon>Eukaryota</taxon>
        <taxon>Metamonada</taxon>
        <taxon>Diplomonadida</taxon>
        <taxon>Hexamitidae</taxon>
        <taxon>Hexamitinae</taxon>
        <taxon>Hexamita</taxon>
    </lineage>
</organism>
<dbReference type="EMBL" id="CATOUU010000967">
    <property type="protein sequence ID" value="CAI9963375.1"/>
    <property type="molecule type" value="Genomic_DNA"/>
</dbReference>
<reference evidence="1" key="1">
    <citation type="submission" date="2023-06" db="EMBL/GenBank/DDBJ databases">
        <authorList>
            <person name="Kurt Z."/>
        </authorList>
    </citation>
    <scope>NUCLEOTIDE SEQUENCE</scope>
</reference>
<name>A0AA86QRQ5_9EUKA</name>
<dbReference type="EMBL" id="CAXDID020000057">
    <property type="protein sequence ID" value="CAL6008495.1"/>
    <property type="molecule type" value="Genomic_DNA"/>
</dbReference>